<dbReference type="PANTHER" id="PTHR43537">
    <property type="entry name" value="TRANSCRIPTIONAL REGULATOR, GNTR FAMILY"/>
    <property type="match status" value="1"/>
</dbReference>
<protein>
    <submittedName>
        <fullName evidence="6">GntR family transcriptional regulator</fullName>
    </submittedName>
</protein>
<dbReference type="Pfam" id="PF00392">
    <property type="entry name" value="GntR"/>
    <property type="match status" value="1"/>
</dbReference>
<evidence type="ECO:0000256" key="4">
    <source>
        <dbReference type="SAM" id="Coils"/>
    </source>
</evidence>
<gene>
    <name evidence="6" type="ORF">SMD27_02045</name>
</gene>
<evidence type="ECO:0000256" key="3">
    <source>
        <dbReference type="ARBA" id="ARBA00023163"/>
    </source>
</evidence>
<keyword evidence="2" id="KW-0238">DNA-binding</keyword>
<evidence type="ECO:0000313" key="6">
    <source>
        <dbReference type="EMBL" id="MDY0881615.1"/>
    </source>
</evidence>
<evidence type="ECO:0000256" key="2">
    <source>
        <dbReference type="ARBA" id="ARBA00023125"/>
    </source>
</evidence>
<dbReference type="InterPro" id="IPR011711">
    <property type="entry name" value="GntR_C"/>
</dbReference>
<dbReference type="PROSITE" id="PS50949">
    <property type="entry name" value="HTH_GNTR"/>
    <property type="match status" value="1"/>
</dbReference>
<dbReference type="InterPro" id="IPR036388">
    <property type="entry name" value="WH-like_DNA-bd_sf"/>
</dbReference>
<dbReference type="EMBL" id="JAXCLW010000001">
    <property type="protein sequence ID" value="MDY0881615.1"/>
    <property type="molecule type" value="Genomic_DNA"/>
</dbReference>
<sequence length="240" mass="26747">MAGDIKPLMDLRIRETPKTLRELALDRMRSAIMEMRFQPGERLTERDLCAQLGVSRSVVREVIRHLETEGLIQNVPFQGPVIARLDPDQVAEIYDIRSMLESAAARAAAERATEAQKEELQKALLQIDAAYEREDFRGALNATTHFYEIMFESGGKAVGWEMVQRLNGRISRLRAMTVSSPGRKVAGMMQLRKICEAIRKGDSEAAADACRDHLRNAAEIAQAVLRAQQEAAQDSAVDPG</sequence>
<dbReference type="InterPro" id="IPR036390">
    <property type="entry name" value="WH_DNA-bd_sf"/>
</dbReference>
<dbReference type="Pfam" id="PF07729">
    <property type="entry name" value="FCD"/>
    <property type="match status" value="1"/>
</dbReference>
<dbReference type="Gene3D" id="1.10.10.10">
    <property type="entry name" value="Winged helix-like DNA-binding domain superfamily/Winged helix DNA-binding domain"/>
    <property type="match status" value="1"/>
</dbReference>
<reference evidence="6 7" key="1">
    <citation type="journal article" date="2016" name="Antonie Van Leeuwenhoek">
        <title>Dongia soli sp. nov., isolated from soil from Dokdo, Korea.</title>
        <authorList>
            <person name="Kim D.U."/>
            <person name="Lee H."/>
            <person name="Kim H."/>
            <person name="Kim S.G."/>
            <person name="Ka J.O."/>
        </authorList>
    </citation>
    <scope>NUCLEOTIDE SEQUENCE [LARGE SCALE GENOMIC DNA]</scope>
    <source>
        <strain evidence="6 7">D78</strain>
    </source>
</reference>
<evidence type="ECO:0000313" key="7">
    <source>
        <dbReference type="Proteomes" id="UP001279642"/>
    </source>
</evidence>
<dbReference type="SUPFAM" id="SSF48008">
    <property type="entry name" value="GntR ligand-binding domain-like"/>
    <property type="match status" value="1"/>
</dbReference>
<keyword evidence="3" id="KW-0804">Transcription</keyword>
<accession>A0ABU5E7L3</accession>
<evidence type="ECO:0000259" key="5">
    <source>
        <dbReference type="PROSITE" id="PS50949"/>
    </source>
</evidence>
<feature type="coiled-coil region" evidence="4">
    <location>
        <begin position="106"/>
        <end position="133"/>
    </location>
</feature>
<dbReference type="Proteomes" id="UP001279642">
    <property type="component" value="Unassembled WGS sequence"/>
</dbReference>
<dbReference type="InterPro" id="IPR000524">
    <property type="entry name" value="Tscrpt_reg_HTH_GntR"/>
</dbReference>
<dbReference type="SUPFAM" id="SSF46785">
    <property type="entry name" value="Winged helix' DNA-binding domain"/>
    <property type="match status" value="1"/>
</dbReference>
<dbReference type="CDD" id="cd07377">
    <property type="entry name" value="WHTH_GntR"/>
    <property type="match status" value="1"/>
</dbReference>
<comment type="caution">
    <text evidence="6">The sequence shown here is derived from an EMBL/GenBank/DDBJ whole genome shotgun (WGS) entry which is preliminary data.</text>
</comment>
<proteinExistence type="predicted"/>
<dbReference type="PANTHER" id="PTHR43537:SF24">
    <property type="entry name" value="GLUCONATE OPERON TRANSCRIPTIONAL REPRESSOR"/>
    <property type="match status" value="1"/>
</dbReference>
<keyword evidence="7" id="KW-1185">Reference proteome</keyword>
<organism evidence="6 7">
    <name type="scientific">Dongia soli</name>
    <dbReference type="NCBI Taxonomy" id="600628"/>
    <lineage>
        <taxon>Bacteria</taxon>
        <taxon>Pseudomonadati</taxon>
        <taxon>Pseudomonadota</taxon>
        <taxon>Alphaproteobacteria</taxon>
        <taxon>Rhodospirillales</taxon>
        <taxon>Dongiaceae</taxon>
        <taxon>Dongia</taxon>
    </lineage>
</organism>
<dbReference type="SMART" id="SM00345">
    <property type="entry name" value="HTH_GNTR"/>
    <property type="match status" value="1"/>
</dbReference>
<feature type="domain" description="HTH gntR-type" evidence="5">
    <location>
        <begin position="18"/>
        <end position="85"/>
    </location>
</feature>
<keyword evidence="4" id="KW-0175">Coiled coil</keyword>
<dbReference type="Gene3D" id="1.20.120.530">
    <property type="entry name" value="GntR ligand-binding domain-like"/>
    <property type="match status" value="1"/>
</dbReference>
<dbReference type="RefSeq" id="WP_320506674.1">
    <property type="nucleotide sequence ID" value="NZ_JAXCLW010000001.1"/>
</dbReference>
<name>A0ABU5E7L3_9PROT</name>
<keyword evidence="1" id="KW-0805">Transcription regulation</keyword>
<dbReference type="PRINTS" id="PR00035">
    <property type="entry name" value="HTHGNTR"/>
</dbReference>
<dbReference type="SMART" id="SM00895">
    <property type="entry name" value="FCD"/>
    <property type="match status" value="1"/>
</dbReference>
<evidence type="ECO:0000256" key="1">
    <source>
        <dbReference type="ARBA" id="ARBA00023015"/>
    </source>
</evidence>
<dbReference type="InterPro" id="IPR008920">
    <property type="entry name" value="TF_FadR/GntR_C"/>
</dbReference>